<reference evidence="1" key="2">
    <citation type="submission" date="2023-05" db="EMBL/GenBank/DDBJ databases">
        <authorList>
            <consortium name="Lawrence Berkeley National Laboratory"/>
            <person name="Steindorff A."/>
            <person name="Hensen N."/>
            <person name="Bonometti L."/>
            <person name="Westerberg I."/>
            <person name="Brannstrom I.O."/>
            <person name="Guillou S."/>
            <person name="Cros-Aarteil S."/>
            <person name="Calhoun S."/>
            <person name="Haridas S."/>
            <person name="Kuo A."/>
            <person name="Mondo S."/>
            <person name="Pangilinan J."/>
            <person name="Riley R."/>
            <person name="Labutti K."/>
            <person name="Andreopoulos B."/>
            <person name="Lipzen A."/>
            <person name="Chen C."/>
            <person name="Yanf M."/>
            <person name="Daum C."/>
            <person name="Ng V."/>
            <person name="Clum A."/>
            <person name="Ohm R."/>
            <person name="Martin F."/>
            <person name="Silar P."/>
            <person name="Natvig D."/>
            <person name="Lalanne C."/>
            <person name="Gautier V."/>
            <person name="Ament-Velasquez S.L."/>
            <person name="Kruys A."/>
            <person name="Hutchinson M.I."/>
            <person name="Powell A.J."/>
            <person name="Barry K."/>
            <person name="Miller A.N."/>
            <person name="Grigoriev I.V."/>
            <person name="Debuchy R."/>
            <person name="Gladieux P."/>
            <person name="Thoren M.H."/>
            <person name="Johannesson H."/>
        </authorList>
    </citation>
    <scope>NUCLEOTIDE SEQUENCE</scope>
    <source>
        <strain evidence="1">CBS 315.58</strain>
    </source>
</reference>
<accession>A0AAN6XME2</accession>
<gene>
    <name evidence="1" type="ORF">QBC40DRAFT_274841</name>
</gene>
<organism evidence="1 2">
    <name type="scientific">Triangularia verruculosa</name>
    <dbReference type="NCBI Taxonomy" id="2587418"/>
    <lineage>
        <taxon>Eukaryota</taxon>
        <taxon>Fungi</taxon>
        <taxon>Dikarya</taxon>
        <taxon>Ascomycota</taxon>
        <taxon>Pezizomycotina</taxon>
        <taxon>Sordariomycetes</taxon>
        <taxon>Sordariomycetidae</taxon>
        <taxon>Sordariales</taxon>
        <taxon>Podosporaceae</taxon>
        <taxon>Triangularia</taxon>
    </lineage>
</organism>
<name>A0AAN6XME2_9PEZI</name>
<evidence type="ECO:0000313" key="1">
    <source>
        <dbReference type="EMBL" id="KAK4203478.1"/>
    </source>
</evidence>
<dbReference type="AlphaFoldDB" id="A0AAN6XME2"/>
<keyword evidence="2" id="KW-1185">Reference proteome</keyword>
<evidence type="ECO:0000313" key="2">
    <source>
        <dbReference type="Proteomes" id="UP001303160"/>
    </source>
</evidence>
<protein>
    <recommendedName>
        <fullName evidence="3">F-box domain-containing protein</fullName>
    </recommendedName>
</protein>
<evidence type="ECO:0008006" key="3">
    <source>
        <dbReference type="Google" id="ProtNLM"/>
    </source>
</evidence>
<proteinExistence type="predicted"/>
<dbReference type="Gene3D" id="1.20.1280.50">
    <property type="match status" value="1"/>
</dbReference>
<reference evidence="1" key="1">
    <citation type="journal article" date="2023" name="Mol. Phylogenet. Evol.">
        <title>Genome-scale phylogeny and comparative genomics of the fungal order Sordariales.</title>
        <authorList>
            <person name="Hensen N."/>
            <person name="Bonometti L."/>
            <person name="Westerberg I."/>
            <person name="Brannstrom I.O."/>
            <person name="Guillou S."/>
            <person name="Cros-Aarteil S."/>
            <person name="Calhoun S."/>
            <person name="Haridas S."/>
            <person name="Kuo A."/>
            <person name="Mondo S."/>
            <person name="Pangilinan J."/>
            <person name="Riley R."/>
            <person name="LaButti K."/>
            <person name="Andreopoulos B."/>
            <person name="Lipzen A."/>
            <person name="Chen C."/>
            <person name="Yan M."/>
            <person name="Daum C."/>
            <person name="Ng V."/>
            <person name="Clum A."/>
            <person name="Steindorff A."/>
            <person name="Ohm R.A."/>
            <person name="Martin F."/>
            <person name="Silar P."/>
            <person name="Natvig D.O."/>
            <person name="Lalanne C."/>
            <person name="Gautier V."/>
            <person name="Ament-Velasquez S.L."/>
            <person name="Kruys A."/>
            <person name="Hutchinson M.I."/>
            <person name="Powell A.J."/>
            <person name="Barry K."/>
            <person name="Miller A.N."/>
            <person name="Grigoriev I.V."/>
            <person name="Debuchy R."/>
            <person name="Gladieux P."/>
            <person name="Hiltunen Thoren M."/>
            <person name="Johannesson H."/>
        </authorList>
    </citation>
    <scope>NUCLEOTIDE SEQUENCE</scope>
    <source>
        <strain evidence="1">CBS 315.58</strain>
    </source>
</reference>
<sequence length="320" mass="35460">MTILELPDELLLEIFNPLFVPPSGTPSNKTRRHHQDGAVLPKVCRRFHRLATSSVYTHLDVNFDTSDSSAVLLHRTLSENAELRPYCRTLRLSLPDPDADIINGTSGDERLAGLQAAMLTSMGLVRWLVNTRDLSIDGYFIHPKIEALTWSLVHRAGQHMGRLEKLILGGQVGLERVCEMLCAIKQLRTLEIDIGVIYGHFTQIMALPEQKQMGSSSITSLSINYLLAHPGNLGRLLLMPANLEHFAFNGMSPGCYWSWPLTDLVSALEPHQTTLQTVHVASGKASSDATNDNILEDQLERLDLGAFTKLEGITLVEAPH</sequence>
<dbReference type="EMBL" id="MU863889">
    <property type="protein sequence ID" value="KAK4203478.1"/>
    <property type="molecule type" value="Genomic_DNA"/>
</dbReference>
<dbReference type="Proteomes" id="UP001303160">
    <property type="component" value="Unassembled WGS sequence"/>
</dbReference>
<comment type="caution">
    <text evidence="1">The sequence shown here is derived from an EMBL/GenBank/DDBJ whole genome shotgun (WGS) entry which is preliminary data.</text>
</comment>